<accession>A0ABX8GG09</accession>
<name>A0ABX8GG09_EXIAC</name>
<keyword evidence="1" id="KW-0812">Transmembrane</keyword>
<protein>
    <submittedName>
        <fullName evidence="2">Uncharacterized protein</fullName>
    </submittedName>
</protein>
<geneLocation type="plasmid" evidence="2 3">
    <name>p4</name>
</geneLocation>
<evidence type="ECO:0000313" key="3">
    <source>
        <dbReference type="Proteomes" id="UP000679498"/>
    </source>
</evidence>
<dbReference type="RefSeq" id="WP_214814175.1">
    <property type="nucleotide sequence ID" value="NZ_CP075901.1"/>
</dbReference>
<feature type="transmembrane region" description="Helical" evidence="1">
    <location>
        <begin position="61"/>
        <end position="78"/>
    </location>
</feature>
<dbReference type="EMBL" id="CP075901">
    <property type="protein sequence ID" value="QWB31980.1"/>
    <property type="molecule type" value="Genomic_DNA"/>
</dbReference>
<keyword evidence="1" id="KW-0472">Membrane</keyword>
<dbReference type="GeneID" id="88813527"/>
<keyword evidence="3" id="KW-1185">Reference proteome</keyword>
<proteinExistence type="predicted"/>
<feature type="transmembrane region" description="Helical" evidence="1">
    <location>
        <begin position="99"/>
        <end position="120"/>
    </location>
</feature>
<organism evidence="2 3">
    <name type="scientific">Exiguobacterium acetylicum</name>
    <name type="common">Brevibacterium acetylicum</name>
    <dbReference type="NCBI Taxonomy" id="41170"/>
    <lineage>
        <taxon>Bacteria</taxon>
        <taxon>Bacillati</taxon>
        <taxon>Bacillota</taxon>
        <taxon>Bacilli</taxon>
        <taxon>Bacillales</taxon>
        <taxon>Bacillales Family XII. Incertae Sedis</taxon>
        <taxon>Exiguobacterium</taxon>
    </lineage>
</organism>
<evidence type="ECO:0000313" key="2">
    <source>
        <dbReference type="EMBL" id="QWB31980.1"/>
    </source>
</evidence>
<reference evidence="2 3" key="1">
    <citation type="submission" date="2021-05" db="EMBL/GenBank/DDBJ databases">
        <title>Biocontrol using Exiguobacterium acetylicum SI17 against litchi downy blight caused by Peronophythora litchii.</title>
        <authorList>
            <person name="Zheng L."/>
        </authorList>
    </citation>
    <scope>NUCLEOTIDE SEQUENCE [LARGE SCALE GENOMIC DNA]</scope>
    <source>
        <strain evidence="2 3">SI17</strain>
        <plasmid evidence="2 3">p4</plasmid>
    </source>
</reference>
<gene>
    <name evidence="2" type="ORF">KKI46_17625</name>
</gene>
<dbReference type="Proteomes" id="UP000679498">
    <property type="component" value="Plasmid p4"/>
</dbReference>
<feature type="transmembrane region" description="Helical" evidence="1">
    <location>
        <begin position="34"/>
        <end position="55"/>
    </location>
</feature>
<evidence type="ECO:0000256" key="1">
    <source>
        <dbReference type="SAM" id="Phobius"/>
    </source>
</evidence>
<keyword evidence="1" id="KW-1133">Transmembrane helix</keyword>
<sequence length="144" mass="16422">MRRVELLLIQGYYKFFMWLGKGYPAYQKRKDSNLAMMAMVLLAMLNFLLLRHIVIPYNDRIVMLGHFLSIALITGIAVKMDLDNHPKNSLDNKKISLDLAIVFMAALIVPTIIINGFVVVSEQLEIAKLLKFVGLTIIPKEMTK</sequence>
<keyword evidence="2" id="KW-0614">Plasmid</keyword>